<evidence type="ECO:0000256" key="6">
    <source>
        <dbReference type="SAM" id="Phobius"/>
    </source>
</evidence>
<evidence type="ECO:0000256" key="4">
    <source>
        <dbReference type="ARBA" id="ARBA00022989"/>
    </source>
</evidence>
<reference evidence="8 9" key="1">
    <citation type="journal article" date="2013" name="Genome Announc.">
        <title>Complete Genome Sequence of Leifsonia xyli subsp. cynodontis Strain DSM46306, a Gram-Positive Bacterial Pathogen of Grasses.</title>
        <authorList>
            <person name="Monteiro-Vitorello C.B."/>
            <person name="Zerillo M.M."/>
            <person name="Van Sluys M.A."/>
            <person name="Camargo L.E."/>
            <person name="Kitajima J.P."/>
        </authorList>
    </citation>
    <scope>NUCLEOTIDE SEQUENCE [LARGE SCALE GENOMIC DNA]</scope>
    <source>
        <strain evidence="8 9">DSM 46306</strain>
    </source>
</reference>
<keyword evidence="3" id="KW-0201">Cytochrome c-type biogenesis</keyword>
<dbReference type="AlphaFoldDB" id="U3P8F1"/>
<evidence type="ECO:0000259" key="7">
    <source>
        <dbReference type="Pfam" id="PF01578"/>
    </source>
</evidence>
<dbReference type="InterPro" id="IPR017562">
    <property type="entry name" value="Cyt_c_biogenesis_CcsA"/>
</dbReference>
<evidence type="ECO:0000256" key="3">
    <source>
        <dbReference type="ARBA" id="ARBA00022748"/>
    </source>
</evidence>
<keyword evidence="4 6" id="KW-1133">Transmembrane helix</keyword>
<feature type="transmembrane region" description="Helical" evidence="6">
    <location>
        <begin position="307"/>
        <end position="322"/>
    </location>
</feature>
<gene>
    <name evidence="8" type="ORF">O159_26450</name>
</gene>
<dbReference type="HOGENOM" id="CLU_049710_0_0_11"/>
<dbReference type="STRING" id="1389489.O159_26450"/>
<feature type="transmembrane region" description="Helical" evidence="6">
    <location>
        <begin position="153"/>
        <end position="170"/>
    </location>
</feature>
<organism evidence="8 9">
    <name type="scientific">Leifsonia xyli subsp. cynodontis DSM 46306</name>
    <dbReference type="NCBI Taxonomy" id="1389489"/>
    <lineage>
        <taxon>Bacteria</taxon>
        <taxon>Bacillati</taxon>
        <taxon>Actinomycetota</taxon>
        <taxon>Actinomycetes</taxon>
        <taxon>Micrococcales</taxon>
        <taxon>Microbacteriaceae</taxon>
        <taxon>Leifsonia</taxon>
    </lineage>
</organism>
<comment type="subcellular location">
    <subcellularLocation>
        <location evidence="1">Membrane</location>
        <topology evidence="1">Multi-pass membrane protein</topology>
    </subcellularLocation>
</comment>
<dbReference type="eggNOG" id="COG0755">
    <property type="taxonomic scope" value="Bacteria"/>
</dbReference>
<dbReference type="InterPro" id="IPR045062">
    <property type="entry name" value="Cyt_c_biogenesis_CcsA/CcmC"/>
</dbReference>
<dbReference type="Pfam" id="PF01578">
    <property type="entry name" value="Cytochrom_C_asm"/>
    <property type="match status" value="1"/>
</dbReference>
<dbReference type="PANTHER" id="PTHR30071:SF1">
    <property type="entry name" value="CYTOCHROME B_B6 PROTEIN-RELATED"/>
    <property type="match status" value="1"/>
</dbReference>
<dbReference type="Proteomes" id="UP000016743">
    <property type="component" value="Chromosome"/>
</dbReference>
<dbReference type="KEGG" id="lxy:O159_26450"/>
<dbReference type="PANTHER" id="PTHR30071">
    <property type="entry name" value="HEME EXPORTER PROTEIN C"/>
    <property type="match status" value="1"/>
</dbReference>
<evidence type="ECO:0000256" key="2">
    <source>
        <dbReference type="ARBA" id="ARBA00022692"/>
    </source>
</evidence>
<dbReference type="GO" id="GO:0020037">
    <property type="term" value="F:heme binding"/>
    <property type="evidence" value="ECO:0007669"/>
    <property type="project" value="InterPro"/>
</dbReference>
<dbReference type="RefSeq" id="WP_021756019.1">
    <property type="nucleotide sequence ID" value="NC_022438.1"/>
</dbReference>
<keyword evidence="9" id="KW-1185">Reference proteome</keyword>
<dbReference type="EMBL" id="CP006734">
    <property type="protein sequence ID" value="AGW42555.1"/>
    <property type="molecule type" value="Genomic_DNA"/>
</dbReference>
<evidence type="ECO:0000256" key="1">
    <source>
        <dbReference type="ARBA" id="ARBA00004141"/>
    </source>
</evidence>
<keyword evidence="5 6" id="KW-0472">Membrane</keyword>
<feature type="transmembrane region" description="Helical" evidence="6">
    <location>
        <begin position="119"/>
        <end position="141"/>
    </location>
</feature>
<feature type="transmembrane region" description="Helical" evidence="6">
    <location>
        <begin position="269"/>
        <end position="292"/>
    </location>
</feature>
<feature type="domain" description="Cytochrome c assembly protein" evidence="7">
    <location>
        <begin position="159"/>
        <end position="359"/>
    </location>
</feature>
<dbReference type="GO" id="GO:0005886">
    <property type="term" value="C:plasma membrane"/>
    <property type="evidence" value="ECO:0007669"/>
    <property type="project" value="TreeGrafter"/>
</dbReference>
<proteinExistence type="predicted"/>
<accession>U3P8F1</accession>
<evidence type="ECO:0000256" key="5">
    <source>
        <dbReference type="ARBA" id="ARBA00023136"/>
    </source>
</evidence>
<feature type="transmembrane region" description="Helical" evidence="6">
    <location>
        <begin position="334"/>
        <end position="355"/>
    </location>
</feature>
<dbReference type="InterPro" id="IPR002541">
    <property type="entry name" value="Cyt_c_assembly"/>
</dbReference>
<keyword evidence="2 6" id="KW-0812">Transmembrane</keyword>
<evidence type="ECO:0000313" key="8">
    <source>
        <dbReference type="EMBL" id="AGW42555.1"/>
    </source>
</evidence>
<feature type="transmembrane region" description="Helical" evidence="6">
    <location>
        <begin position="210"/>
        <end position="235"/>
    </location>
</feature>
<sequence>MTETLSQLSTVFIYVAMGFYGAAFIAFALDLARRGARATAVEAAVVPSAVARRADVSAPVAAGVTTITAASAPGSGIPIIGGGDAAPPSSALGRLSSRISSRVEQDVLYGSGSSVSLKLAFGLTIAGWVAHFVATLLRGIAATRVPWANMWEFSMTGTLVIIGVFLVANLKWDIKYLGTFILGLVLVLQGVALMSYFVPVVPLQPALKSYWLVIHIIVAVLGTAFFALGFALSALQLLQYRRERQLEESRPQQFAFLATLPTSVALENLAYRINIVGFIAWTFTLIAGAIWAEKAWGRYWGWDTKEVWTFIIWVVYAGYIHARATRGWRGSRSAWLAIVGFAAVLFNFGIVNVFFHGLHAYSGL</sequence>
<evidence type="ECO:0000313" key="9">
    <source>
        <dbReference type="Proteomes" id="UP000016743"/>
    </source>
</evidence>
<name>U3P8F1_LEIXC</name>
<feature type="transmembrane region" description="Helical" evidence="6">
    <location>
        <begin position="12"/>
        <end position="32"/>
    </location>
</feature>
<dbReference type="PATRIC" id="fig|1389489.3.peg.2535"/>
<protein>
    <recommendedName>
        <fullName evidence="7">Cytochrome c assembly protein domain-containing protein</fullName>
    </recommendedName>
</protein>
<dbReference type="NCBIfam" id="TIGR03144">
    <property type="entry name" value="cytochr_II_ccsB"/>
    <property type="match status" value="1"/>
</dbReference>
<dbReference type="GO" id="GO:0017004">
    <property type="term" value="P:cytochrome complex assembly"/>
    <property type="evidence" value="ECO:0007669"/>
    <property type="project" value="UniProtKB-KW"/>
</dbReference>
<feature type="transmembrane region" description="Helical" evidence="6">
    <location>
        <begin position="177"/>
        <end position="198"/>
    </location>
</feature>